<dbReference type="PROSITE" id="PS50011">
    <property type="entry name" value="PROTEIN_KINASE_DOM"/>
    <property type="match status" value="1"/>
</dbReference>
<dbReference type="InterPro" id="IPR011009">
    <property type="entry name" value="Kinase-like_dom_sf"/>
</dbReference>
<dbReference type="GO" id="GO:0004672">
    <property type="term" value="F:protein kinase activity"/>
    <property type="evidence" value="ECO:0007669"/>
    <property type="project" value="InterPro"/>
</dbReference>
<dbReference type="AlphaFoldDB" id="A0A443NS35"/>
<protein>
    <submittedName>
        <fullName evidence="2">Mitogen-activated protein kinase kinase kinase 3</fullName>
    </submittedName>
</protein>
<name>A0A443NS35_9MAGN</name>
<dbReference type="InterPro" id="IPR052751">
    <property type="entry name" value="Plant_MAPKKK"/>
</dbReference>
<evidence type="ECO:0000259" key="1">
    <source>
        <dbReference type="PROSITE" id="PS50011"/>
    </source>
</evidence>
<sequence length="200" mass="22895">MAQSPWPQADPTVRSSRKVRKFKNSRLLRLRYLGDDWTHGTQRNLHMEYVAGGRLLTWAAESELDEHVIRHYTRCILQALCTYTPRGSSTATLRARMCLWTHWHSEGWLISAPPGGRAVGWIPGTPLWMAPEVVRLEAQSPESDVWSLGCTVIEMITGKPPVDGGRSSGRRHHVINRFRDRLPEFPIDYRNWVKISSINA</sequence>
<reference evidence="2 3" key="1">
    <citation type="journal article" date="2019" name="Nat. Plants">
        <title>Stout camphor tree genome fills gaps in understanding of flowering plant genome evolution.</title>
        <authorList>
            <person name="Chaw S.M."/>
            <person name="Liu Y.C."/>
            <person name="Wu Y.W."/>
            <person name="Wang H.Y."/>
            <person name="Lin C.I."/>
            <person name="Wu C.S."/>
            <person name="Ke H.M."/>
            <person name="Chang L.Y."/>
            <person name="Hsu C.Y."/>
            <person name="Yang H.T."/>
            <person name="Sudianto E."/>
            <person name="Hsu M.H."/>
            <person name="Wu K.P."/>
            <person name="Wang L.N."/>
            <person name="Leebens-Mack J.H."/>
            <person name="Tsai I.J."/>
        </authorList>
    </citation>
    <scope>NUCLEOTIDE SEQUENCE [LARGE SCALE GENOMIC DNA]</scope>
    <source>
        <strain evidence="3">cv. Chaw 1501</strain>
        <tissue evidence="2">Young leaves</tissue>
    </source>
</reference>
<dbReference type="InterPro" id="IPR000719">
    <property type="entry name" value="Prot_kinase_dom"/>
</dbReference>
<keyword evidence="2" id="KW-0808">Transferase</keyword>
<dbReference type="Gene3D" id="1.10.510.10">
    <property type="entry name" value="Transferase(Phosphotransferase) domain 1"/>
    <property type="match status" value="1"/>
</dbReference>
<dbReference type="STRING" id="337451.A0A443NS35"/>
<proteinExistence type="predicted"/>
<gene>
    <name evidence="2" type="ORF">CKAN_01000900</name>
</gene>
<evidence type="ECO:0000313" key="2">
    <source>
        <dbReference type="EMBL" id="RWR81331.1"/>
    </source>
</evidence>
<dbReference type="OrthoDB" id="25592at2759"/>
<dbReference type="PANTHER" id="PTHR48011:SF7">
    <property type="entry name" value="F10K1.14 PROTEIN"/>
    <property type="match status" value="1"/>
</dbReference>
<dbReference type="PANTHER" id="PTHR48011">
    <property type="entry name" value="CCR4-NOT TRANSCRIPTIONAL COMPLEX SUBUNIT CAF120-RELATED"/>
    <property type="match status" value="1"/>
</dbReference>
<dbReference type="EMBL" id="QPKB01000003">
    <property type="protein sequence ID" value="RWR81331.1"/>
    <property type="molecule type" value="Genomic_DNA"/>
</dbReference>
<dbReference type="GO" id="GO:0005524">
    <property type="term" value="F:ATP binding"/>
    <property type="evidence" value="ECO:0007669"/>
    <property type="project" value="InterPro"/>
</dbReference>
<evidence type="ECO:0000313" key="3">
    <source>
        <dbReference type="Proteomes" id="UP000283530"/>
    </source>
</evidence>
<dbReference type="SMART" id="SM00220">
    <property type="entry name" value="S_TKc"/>
    <property type="match status" value="1"/>
</dbReference>
<dbReference type="Proteomes" id="UP000283530">
    <property type="component" value="Unassembled WGS sequence"/>
</dbReference>
<accession>A0A443NS35</accession>
<keyword evidence="3" id="KW-1185">Reference proteome</keyword>
<feature type="domain" description="Protein kinase" evidence="1">
    <location>
        <begin position="1"/>
        <end position="200"/>
    </location>
</feature>
<dbReference type="GO" id="GO:0007165">
    <property type="term" value="P:signal transduction"/>
    <property type="evidence" value="ECO:0007669"/>
    <property type="project" value="TreeGrafter"/>
</dbReference>
<dbReference type="Pfam" id="PF00069">
    <property type="entry name" value="Pkinase"/>
    <property type="match status" value="1"/>
</dbReference>
<keyword evidence="2" id="KW-0418">Kinase</keyword>
<organism evidence="2 3">
    <name type="scientific">Cinnamomum micranthum f. kanehirae</name>
    <dbReference type="NCBI Taxonomy" id="337451"/>
    <lineage>
        <taxon>Eukaryota</taxon>
        <taxon>Viridiplantae</taxon>
        <taxon>Streptophyta</taxon>
        <taxon>Embryophyta</taxon>
        <taxon>Tracheophyta</taxon>
        <taxon>Spermatophyta</taxon>
        <taxon>Magnoliopsida</taxon>
        <taxon>Magnoliidae</taxon>
        <taxon>Laurales</taxon>
        <taxon>Lauraceae</taxon>
        <taxon>Cinnamomum</taxon>
    </lineage>
</organism>
<dbReference type="SUPFAM" id="SSF56112">
    <property type="entry name" value="Protein kinase-like (PK-like)"/>
    <property type="match status" value="1"/>
</dbReference>
<comment type="caution">
    <text evidence="2">The sequence shown here is derived from an EMBL/GenBank/DDBJ whole genome shotgun (WGS) entry which is preliminary data.</text>
</comment>